<evidence type="ECO:0000313" key="4">
    <source>
        <dbReference type="Proteomes" id="UP000317573"/>
    </source>
</evidence>
<dbReference type="Pfam" id="PF07463">
    <property type="entry name" value="NUMOD4"/>
    <property type="match status" value="1"/>
</dbReference>
<dbReference type="InterPro" id="IPR044925">
    <property type="entry name" value="His-Me_finger_sf"/>
</dbReference>
<organism evidence="3 4">
    <name type="scientific">Rhodococcus rhodochrous J45</name>
    <dbReference type="NCBI Taxonomy" id="935266"/>
    <lineage>
        <taxon>Bacteria</taxon>
        <taxon>Bacillati</taxon>
        <taxon>Actinomycetota</taxon>
        <taxon>Actinomycetes</taxon>
        <taxon>Mycobacteriales</taxon>
        <taxon>Nocardiaceae</taxon>
        <taxon>Rhodococcus</taxon>
    </lineage>
</organism>
<dbReference type="Proteomes" id="UP000317573">
    <property type="component" value="Unassembled WGS sequence"/>
</dbReference>
<evidence type="ECO:0000259" key="2">
    <source>
        <dbReference type="Pfam" id="PF13392"/>
    </source>
</evidence>
<accession>A0A562D5W0</accession>
<dbReference type="SUPFAM" id="SSF54060">
    <property type="entry name" value="His-Me finger endonucleases"/>
    <property type="match status" value="1"/>
</dbReference>
<keyword evidence="3" id="KW-0540">Nuclease</keyword>
<feature type="domain" description="NUMOD4" evidence="1">
    <location>
        <begin position="2"/>
        <end position="58"/>
    </location>
</feature>
<feature type="domain" description="HNH nuclease" evidence="2">
    <location>
        <begin position="67"/>
        <end position="110"/>
    </location>
</feature>
<dbReference type="EMBL" id="VLJT01000100">
    <property type="protein sequence ID" value="TWH05093.1"/>
    <property type="molecule type" value="Genomic_DNA"/>
</dbReference>
<protein>
    <submittedName>
        <fullName evidence="3">HNH endonuclease</fullName>
    </submittedName>
</protein>
<dbReference type="Gene3D" id="3.90.75.20">
    <property type="match status" value="1"/>
</dbReference>
<dbReference type="Pfam" id="PF13392">
    <property type="entry name" value="HNH_3"/>
    <property type="match status" value="1"/>
</dbReference>
<evidence type="ECO:0000259" key="1">
    <source>
        <dbReference type="Pfam" id="PF07463"/>
    </source>
</evidence>
<comment type="caution">
    <text evidence="3">The sequence shown here is derived from an EMBL/GenBank/DDBJ whole genome shotgun (WGS) entry which is preliminary data.</text>
</comment>
<keyword evidence="3" id="KW-0378">Hydrolase</keyword>
<dbReference type="InterPro" id="IPR010902">
    <property type="entry name" value="NUMOD4"/>
</dbReference>
<dbReference type="GO" id="GO:0016788">
    <property type="term" value="F:hydrolase activity, acting on ester bonds"/>
    <property type="evidence" value="ECO:0007669"/>
    <property type="project" value="InterPro"/>
</dbReference>
<reference evidence="3 4" key="1">
    <citation type="submission" date="2019-07" db="EMBL/GenBank/DDBJ databases">
        <title>Genome sequencing of lignin-degrading bacterial isolates.</title>
        <authorList>
            <person name="Gladden J."/>
        </authorList>
    </citation>
    <scope>NUCLEOTIDE SEQUENCE [LARGE SCALE GENOMIC DNA]</scope>
    <source>
        <strain evidence="3 4">J45</strain>
    </source>
</reference>
<dbReference type="AlphaFoldDB" id="A0A562D5W0"/>
<keyword evidence="3" id="KW-0255">Endonuclease</keyword>
<name>A0A562D5W0_RHORH</name>
<dbReference type="RefSeq" id="WP_145693499.1">
    <property type="nucleotide sequence ID" value="NZ_VLJT01000100.1"/>
</dbReference>
<gene>
    <name evidence="3" type="ORF">L618_009500000010</name>
</gene>
<dbReference type="InterPro" id="IPR003615">
    <property type="entry name" value="HNH_nuc"/>
</dbReference>
<proteinExistence type="predicted"/>
<sequence length="166" mass="19171">MENWKPVPEWSDLYEVSDLGRVRSLDRLVRGNAGSSYRKPGRILRPAVDSHGYPQVQLCRDGKCRSYGLHRLVLLAFVGPRPDGLEIRHLNGVRSDCRLANIEYATRVINVSDKRTHGTQHQLAVTHCPAGHEYSPENTYRHRNKRHCRACKRARSLASYHRRKQH</sequence>
<evidence type="ECO:0000313" key="3">
    <source>
        <dbReference type="EMBL" id="TWH05093.1"/>
    </source>
</evidence>
<dbReference type="GO" id="GO:0004519">
    <property type="term" value="F:endonuclease activity"/>
    <property type="evidence" value="ECO:0007669"/>
    <property type="project" value="UniProtKB-KW"/>
</dbReference>